<name>A0A2S9WVC3_9FLAO</name>
<dbReference type="Gene3D" id="2.60.40.3620">
    <property type="match status" value="2"/>
</dbReference>
<feature type="signal peptide" evidence="1">
    <location>
        <begin position="1"/>
        <end position="19"/>
    </location>
</feature>
<dbReference type="EMBL" id="MQUC01000003">
    <property type="protein sequence ID" value="PRP67391.1"/>
    <property type="molecule type" value="Genomic_DNA"/>
</dbReference>
<dbReference type="OrthoDB" id="975117at2"/>
<protein>
    <recommendedName>
        <fullName evidence="2">SusE outer membrane protein domain-containing protein</fullName>
    </recommendedName>
</protein>
<dbReference type="AlphaFoldDB" id="A0A2S9WVC3"/>
<comment type="caution">
    <text evidence="3">The sequence shown here is derived from an EMBL/GenBank/DDBJ whole genome shotgun (WGS) entry which is preliminary data.</text>
</comment>
<proteinExistence type="predicted"/>
<dbReference type="InterPro" id="IPR025970">
    <property type="entry name" value="SusE"/>
</dbReference>
<dbReference type="PROSITE" id="PS51257">
    <property type="entry name" value="PROKAR_LIPOPROTEIN"/>
    <property type="match status" value="1"/>
</dbReference>
<dbReference type="GO" id="GO:2001070">
    <property type="term" value="F:starch binding"/>
    <property type="evidence" value="ECO:0007669"/>
    <property type="project" value="InterPro"/>
</dbReference>
<reference evidence="3 4" key="1">
    <citation type="submission" date="2016-11" db="EMBL/GenBank/DDBJ databases">
        <title>Trade-off between light-utilization and light-protection in marine flavobacteria.</title>
        <authorList>
            <person name="Kumagai Y."/>
        </authorList>
    </citation>
    <scope>NUCLEOTIDE SEQUENCE [LARGE SCALE GENOMIC DNA]</scope>
    <source>
        <strain evidence="3 4">JCM 17109</strain>
    </source>
</reference>
<keyword evidence="4" id="KW-1185">Reference proteome</keyword>
<evidence type="ECO:0000259" key="2">
    <source>
        <dbReference type="Pfam" id="PF14292"/>
    </source>
</evidence>
<dbReference type="Pfam" id="PF14292">
    <property type="entry name" value="SusE"/>
    <property type="match status" value="1"/>
</dbReference>
<organism evidence="3 4">
    <name type="scientific">Nonlabens agnitus</name>
    <dbReference type="NCBI Taxonomy" id="870484"/>
    <lineage>
        <taxon>Bacteria</taxon>
        <taxon>Pseudomonadati</taxon>
        <taxon>Bacteroidota</taxon>
        <taxon>Flavobacteriia</taxon>
        <taxon>Flavobacteriales</taxon>
        <taxon>Flavobacteriaceae</taxon>
        <taxon>Nonlabens</taxon>
    </lineage>
</organism>
<feature type="chain" id="PRO_5015708816" description="SusE outer membrane protein domain-containing protein" evidence="1">
    <location>
        <begin position="20"/>
        <end position="388"/>
    </location>
</feature>
<dbReference type="Proteomes" id="UP000239532">
    <property type="component" value="Unassembled WGS sequence"/>
</dbReference>
<evidence type="ECO:0000313" key="4">
    <source>
        <dbReference type="Proteomes" id="UP000239532"/>
    </source>
</evidence>
<sequence length="388" mass="41270">MKKIYSLLMGLTVIAGVIAGCSDNDEELFLNTNSDAQLKLSPSSGTFVVTETNQDQLAERFNWDDVEGNVPVAINYTVQMDVIDGDYSAPFVLAQSPGVDAPITYGKLNDAALSLGGENGTAASYKARVIGTTADVTMEPIVSEDVSITITPFVGYPFDPLYFVGESSPLREWNNGDSNSGINPPLFINPDDANVYSFTGRFAAGSGFKILPQVGAWQPQYGSRGAANPITLNEGGDEPQPFTVPSDGYYTLTIDISGVTGTSTGDGSYSLEPASNAASAPTYTSIGMLGSSFSNAPFDTSEDINMELFVPQGQSNFDPHLWVARSVVVGSGEMKFRANDSWDNNWGSDTIYTGKGSMGGPNVPTSAGTYDIFFSDLDGSYLFIPVEE</sequence>
<evidence type="ECO:0000256" key="1">
    <source>
        <dbReference type="SAM" id="SignalP"/>
    </source>
</evidence>
<gene>
    <name evidence="3" type="ORF">BST86_09950</name>
</gene>
<evidence type="ECO:0000313" key="3">
    <source>
        <dbReference type="EMBL" id="PRP67391.1"/>
    </source>
</evidence>
<accession>A0A2S9WVC3</accession>
<dbReference type="GO" id="GO:0019867">
    <property type="term" value="C:outer membrane"/>
    <property type="evidence" value="ECO:0007669"/>
    <property type="project" value="InterPro"/>
</dbReference>
<keyword evidence="1" id="KW-0732">Signal</keyword>
<dbReference type="RefSeq" id="WP_105983132.1">
    <property type="nucleotide sequence ID" value="NZ_MQUC01000003.1"/>
</dbReference>
<feature type="domain" description="SusE outer membrane protein" evidence="2">
    <location>
        <begin position="25"/>
        <end position="129"/>
    </location>
</feature>